<sequence>MGFPSTICRLLVARAEGSSHDQKTTESYQKYLQSLAQPDINDFDAVIAHYHDACDFRYETDPLYLTTTLGLVIDVWRSFEKAEQTAAALQEVIRAQEETLKHCEAEENKPEGYTRLLINLGKVYIILSDTNEKERTFSLVKSSEYLERALAFTAEHPECRASDETEASLTLGIASWKLCDIERRDIALNAAIARLSGAYQCQNEFFSDPLPAPQDLATAVQYLHEAIDRSPPSAQIRDTSLLHLCQALLLRYELSEDQESKCHDLIRAEAVARTAMPIVSQDVHGKFKDTLIVISDWKDQAAQVDSMHVKPSPVAPGSSMLDAGRTFCGSRASRAFPCPTSQVIFTTWALSTHPSTCVQRPTKTIAFTQSIGHRVTPPNRKPRGPRKWSVSGRNLISVSPQNQLSFGSSYHAITTHSRSRRI</sequence>
<keyword evidence="1" id="KW-0175">Coiled coil</keyword>
<comment type="caution">
    <text evidence="2">The sequence shown here is derived from an EMBL/GenBank/DDBJ whole genome shotgun (WGS) entry which is preliminary data.</text>
</comment>
<protein>
    <submittedName>
        <fullName evidence="2">Uncharacterized protein</fullName>
    </submittedName>
</protein>
<evidence type="ECO:0000256" key="1">
    <source>
        <dbReference type="SAM" id="Coils"/>
    </source>
</evidence>
<dbReference type="OrthoDB" id="10353991at2759"/>
<accession>A0A8H7XWX5</accession>
<feature type="coiled-coil region" evidence="1">
    <location>
        <begin position="79"/>
        <end position="106"/>
    </location>
</feature>
<name>A0A8H7XWX5_PSICU</name>
<proteinExistence type="predicted"/>
<evidence type="ECO:0000313" key="2">
    <source>
        <dbReference type="EMBL" id="KAG5168357.1"/>
    </source>
</evidence>
<dbReference type="EMBL" id="JAFIQS010000006">
    <property type="protein sequence ID" value="KAG5168357.1"/>
    <property type="molecule type" value="Genomic_DNA"/>
</dbReference>
<gene>
    <name evidence="2" type="ORF">JR316_006955</name>
</gene>
<reference evidence="2" key="1">
    <citation type="submission" date="2021-02" db="EMBL/GenBank/DDBJ databases">
        <title>Psilocybe cubensis genome.</title>
        <authorList>
            <person name="Mckernan K.J."/>
            <person name="Crawford S."/>
            <person name="Trippe A."/>
            <person name="Kane L.T."/>
            <person name="Mclaughlin S."/>
        </authorList>
    </citation>
    <scope>NUCLEOTIDE SEQUENCE [LARGE SCALE GENOMIC DNA]</scope>
    <source>
        <strain evidence="2">MGC-MH-2018</strain>
    </source>
</reference>
<organism evidence="2">
    <name type="scientific">Psilocybe cubensis</name>
    <name type="common">Psychedelic mushroom</name>
    <name type="synonym">Stropharia cubensis</name>
    <dbReference type="NCBI Taxonomy" id="181762"/>
    <lineage>
        <taxon>Eukaryota</taxon>
        <taxon>Fungi</taxon>
        <taxon>Dikarya</taxon>
        <taxon>Basidiomycota</taxon>
        <taxon>Agaricomycotina</taxon>
        <taxon>Agaricomycetes</taxon>
        <taxon>Agaricomycetidae</taxon>
        <taxon>Agaricales</taxon>
        <taxon>Agaricineae</taxon>
        <taxon>Strophariaceae</taxon>
        <taxon>Psilocybe</taxon>
    </lineage>
</organism>
<dbReference type="AlphaFoldDB" id="A0A8H7XWX5"/>